<name>A0A1G6CXW9_9STRE</name>
<evidence type="ECO:0000313" key="2">
    <source>
        <dbReference type="Proteomes" id="UP000182508"/>
    </source>
</evidence>
<gene>
    <name evidence="1" type="ORF">SAMN02910293_01860</name>
</gene>
<organism evidence="1 2">
    <name type="scientific">Streptococcus henryi</name>
    <dbReference type="NCBI Taxonomy" id="439219"/>
    <lineage>
        <taxon>Bacteria</taxon>
        <taxon>Bacillati</taxon>
        <taxon>Bacillota</taxon>
        <taxon>Bacilli</taxon>
        <taxon>Lactobacillales</taxon>
        <taxon>Streptococcaceae</taxon>
        <taxon>Streptococcus</taxon>
    </lineage>
</organism>
<keyword evidence="2" id="KW-1185">Reference proteome</keyword>
<sequence>MLAYKRLYLNSELLARVLILSSFKEKGGDLTTRTFFLLTCIQV</sequence>
<dbReference type="EMBL" id="FMXP01000028">
    <property type="protein sequence ID" value="SDB37726.1"/>
    <property type="molecule type" value="Genomic_DNA"/>
</dbReference>
<proteinExistence type="predicted"/>
<reference evidence="1 2" key="1">
    <citation type="submission" date="2016-10" db="EMBL/GenBank/DDBJ databases">
        <authorList>
            <person name="de Groot N.N."/>
        </authorList>
    </citation>
    <scope>NUCLEOTIDE SEQUENCE [LARGE SCALE GENOMIC DNA]</scope>
    <source>
        <strain evidence="1 2">A-4</strain>
    </source>
</reference>
<protein>
    <submittedName>
        <fullName evidence="1">Uncharacterized protein</fullName>
    </submittedName>
</protein>
<evidence type="ECO:0000313" key="1">
    <source>
        <dbReference type="EMBL" id="SDB37726.1"/>
    </source>
</evidence>
<dbReference type="AlphaFoldDB" id="A0A1G6CXW9"/>
<accession>A0A1G6CXW9</accession>
<dbReference type="Proteomes" id="UP000182508">
    <property type="component" value="Unassembled WGS sequence"/>
</dbReference>